<gene>
    <name evidence="3" type="ORF">JT362_07905</name>
</gene>
<reference evidence="3 4" key="1">
    <citation type="submission" date="2021-02" db="EMBL/GenBank/DDBJ databases">
        <title>Actinophytocola xerophila sp. nov., isolated from soil of cotton cropping field.</title>
        <authorList>
            <person name="Huang R."/>
            <person name="Chen X."/>
            <person name="Ge X."/>
            <person name="Liu W."/>
        </authorList>
    </citation>
    <scope>NUCLEOTIDE SEQUENCE [LARGE SCALE GENOMIC DNA]</scope>
    <source>
        <strain evidence="3 4">S1-96</strain>
    </source>
</reference>
<evidence type="ECO:0000256" key="1">
    <source>
        <dbReference type="SAM" id="MobiDB-lite"/>
    </source>
</evidence>
<proteinExistence type="predicted"/>
<evidence type="ECO:0000313" key="3">
    <source>
        <dbReference type="EMBL" id="MCT2583037.1"/>
    </source>
</evidence>
<dbReference type="Pfam" id="PF12079">
    <property type="entry name" value="DUF3558"/>
    <property type="match status" value="1"/>
</dbReference>
<comment type="caution">
    <text evidence="3">The sequence shown here is derived from an EMBL/GenBank/DDBJ whole genome shotgun (WGS) entry which is preliminary data.</text>
</comment>
<dbReference type="RefSeq" id="WP_260190367.1">
    <property type="nucleotide sequence ID" value="NZ_JAFFZE010000006.1"/>
</dbReference>
<organism evidence="3 4">
    <name type="scientific">Actinophytocola gossypii</name>
    <dbReference type="NCBI Taxonomy" id="2812003"/>
    <lineage>
        <taxon>Bacteria</taxon>
        <taxon>Bacillati</taxon>
        <taxon>Actinomycetota</taxon>
        <taxon>Actinomycetes</taxon>
        <taxon>Pseudonocardiales</taxon>
        <taxon>Pseudonocardiaceae</taxon>
    </lineage>
</organism>
<dbReference type="Proteomes" id="UP001156441">
    <property type="component" value="Unassembled WGS sequence"/>
</dbReference>
<feature type="chain" id="PRO_5047215243" evidence="2">
    <location>
        <begin position="18"/>
        <end position="178"/>
    </location>
</feature>
<protein>
    <submittedName>
        <fullName evidence="3">DUF3558 domain-containing protein</fullName>
    </submittedName>
</protein>
<dbReference type="EMBL" id="JAFFZE010000006">
    <property type="protein sequence ID" value="MCT2583037.1"/>
    <property type="molecule type" value="Genomic_DNA"/>
</dbReference>
<evidence type="ECO:0000256" key="2">
    <source>
        <dbReference type="SAM" id="SignalP"/>
    </source>
</evidence>
<dbReference type="InterPro" id="IPR024520">
    <property type="entry name" value="DUF3558"/>
</dbReference>
<dbReference type="PROSITE" id="PS51257">
    <property type="entry name" value="PROKAR_LIPOPROTEIN"/>
    <property type="match status" value="1"/>
</dbReference>
<evidence type="ECO:0000313" key="4">
    <source>
        <dbReference type="Proteomes" id="UP001156441"/>
    </source>
</evidence>
<accession>A0ABT2J5B3</accession>
<keyword evidence="2" id="KW-0732">Signal</keyword>
<feature type="region of interest" description="Disordered" evidence="1">
    <location>
        <begin position="22"/>
        <end position="44"/>
    </location>
</feature>
<keyword evidence="4" id="KW-1185">Reference proteome</keyword>
<sequence length="178" mass="18963">MTVIARLGAFLAIVLLAAGCTTTSPGESKPAPSASDESDRPREITLDDIDPCTLLRQSDHNTFSIAGPAEPGEDDHGNAQCVWNTDGGFIDITLVTHEGFETPKGGLADVEAADPIEGFPARNLTLTENEHSCFTDVDVAEGQYLTTHVGRYSDSDTDPSPCEYSYQLAESVMSTLVP</sequence>
<feature type="signal peptide" evidence="2">
    <location>
        <begin position="1"/>
        <end position="17"/>
    </location>
</feature>
<name>A0ABT2J5B3_9PSEU</name>